<reference evidence="5" key="1">
    <citation type="submission" date="2025-08" db="UniProtKB">
        <authorList>
            <consortium name="RefSeq"/>
        </authorList>
    </citation>
    <scope>IDENTIFICATION</scope>
    <source>
        <tissue evidence="5">Whole sample</tissue>
    </source>
</reference>
<dbReference type="InterPro" id="IPR011333">
    <property type="entry name" value="SKP1/BTB/POZ_sf"/>
</dbReference>
<dbReference type="Pfam" id="PF01344">
    <property type="entry name" value="Kelch_1"/>
    <property type="match status" value="1"/>
</dbReference>
<proteinExistence type="predicted"/>
<dbReference type="Gene3D" id="1.25.40.420">
    <property type="match status" value="1"/>
</dbReference>
<keyword evidence="4" id="KW-1185">Reference proteome</keyword>
<dbReference type="Proteomes" id="UP000694844">
    <property type="component" value="Chromosome 2"/>
</dbReference>
<evidence type="ECO:0000313" key="4">
    <source>
        <dbReference type="Proteomes" id="UP000694844"/>
    </source>
</evidence>
<evidence type="ECO:0000259" key="3">
    <source>
        <dbReference type="PROSITE" id="PS50097"/>
    </source>
</evidence>
<dbReference type="Pfam" id="PF00651">
    <property type="entry name" value="BTB"/>
    <property type="match status" value="1"/>
</dbReference>
<evidence type="ECO:0000256" key="2">
    <source>
        <dbReference type="ARBA" id="ARBA00022737"/>
    </source>
</evidence>
<dbReference type="InterPro" id="IPR000210">
    <property type="entry name" value="BTB/POZ_dom"/>
</dbReference>
<name>A0A8B8CNN3_CRAVI</name>
<dbReference type="PROSITE" id="PS50097">
    <property type="entry name" value="BTB"/>
    <property type="match status" value="1"/>
</dbReference>
<dbReference type="OrthoDB" id="2311693at2759"/>
<dbReference type="SUPFAM" id="SSF54695">
    <property type="entry name" value="POZ domain"/>
    <property type="match status" value="1"/>
</dbReference>
<dbReference type="PANTHER" id="PTHR45632:SF3">
    <property type="entry name" value="KELCH-LIKE PROTEIN 32"/>
    <property type="match status" value="1"/>
</dbReference>
<keyword evidence="1" id="KW-0880">Kelch repeat</keyword>
<dbReference type="PANTHER" id="PTHR45632">
    <property type="entry name" value="LD33804P"/>
    <property type="match status" value="1"/>
</dbReference>
<dbReference type="RefSeq" id="XP_022317458.1">
    <property type="nucleotide sequence ID" value="XM_022461750.1"/>
</dbReference>
<dbReference type="AlphaFoldDB" id="A0A8B8CNN3"/>
<dbReference type="KEGG" id="cvn:111120782"/>
<dbReference type="SUPFAM" id="SSF117281">
    <property type="entry name" value="Kelch motif"/>
    <property type="match status" value="1"/>
</dbReference>
<dbReference type="InterPro" id="IPR006652">
    <property type="entry name" value="Kelch_1"/>
</dbReference>
<dbReference type="InterPro" id="IPR015915">
    <property type="entry name" value="Kelch-typ_b-propeller"/>
</dbReference>
<dbReference type="Gene3D" id="2.120.10.80">
    <property type="entry name" value="Kelch-type beta propeller"/>
    <property type="match status" value="1"/>
</dbReference>
<evidence type="ECO:0000313" key="5">
    <source>
        <dbReference type="RefSeq" id="XP_022317458.1"/>
    </source>
</evidence>
<dbReference type="InterPro" id="IPR011705">
    <property type="entry name" value="BACK"/>
</dbReference>
<protein>
    <submittedName>
        <fullName evidence="5">Actin-binding protein IPP-like</fullName>
    </submittedName>
</protein>
<dbReference type="Pfam" id="PF07707">
    <property type="entry name" value="BACK"/>
    <property type="match status" value="1"/>
</dbReference>
<organism evidence="4 5">
    <name type="scientific">Crassostrea virginica</name>
    <name type="common">Eastern oyster</name>
    <dbReference type="NCBI Taxonomy" id="6565"/>
    <lineage>
        <taxon>Eukaryota</taxon>
        <taxon>Metazoa</taxon>
        <taxon>Spiralia</taxon>
        <taxon>Lophotrochozoa</taxon>
        <taxon>Mollusca</taxon>
        <taxon>Bivalvia</taxon>
        <taxon>Autobranchia</taxon>
        <taxon>Pteriomorphia</taxon>
        <taxon>Ostreida</taxon>
        <taxon>Ostreoidea</taxon>
        <taxon>Ostreidae</taxon>
        <taxon>Crassostrea</taxon>
    </lineage>
</organism>
<keyword evidence="2" id="KW-0677">Repeat</keyword>
<dbReference type="CDD" id="cd18186">
    <property type="entry name" value="BTB_POZ_ZBTB_KLHL-like"/>
    <property type="match status" value="1"/>
</dbReference>
<dbReference type="SMART" id="SM00875">
    <property type="entry name" value="BACK"/>
    <property type="match status" value="1"/>
</dbReference>
<accession>A0A8B8CNN3</accession>
<dbReference type="CDD" id="cd14733">
    <property type="entry name" value="BACK"/>
    <property type="match status" value="1"/>
</dbReference>
<dbReference type="SMART" id="SM00225">
    <property type="entry name" value="BTB"/>
    <property type="match status" value="1"/>
</dbReference>
<dbReference type="GeneID" id="111120782"/>
<dbReference type="Gene3D" id="3.30.710.10">
    <property type="entry name" value="Potassium Channel Kv1.1, Chain A"/>
    <property type="match status" value="1"/>
</dbReference>
<evidence type="ECO:0000256" key="1">
    <source>
        <dbReference type="ARBA" id="ARBA00022441"/>
    </source>
</evidence>
<gene>
    <name evidence="5" type="primary">LOC111120782</name>
</gene>
<feature type="domain" description="BTB" evidence="3">
    <location>
        <begin position="30"/>
        <end position="90"/>
    </location>
</feature>
<sequence>MPTEHANVEASILRTLRTGLKEVFDAEQYTDISLKVENECFKCHKIILSAMSLYFSQMFSAGMRESAEETIEIIGFSPSIVRDCLHFIYTLGEENAQFQNTWEDLLHASTYFQIESLQAICETEISTTQLTLDSVCNYYEISQQDPSYTLLKNSCEKFISTNFVHLASCEEFGAFSMETFLSILEDENLKVEEYWIGVAVLNYLTARHDSLTEDEAIEILSAVHFPMIHKEHGAHLQEQFSDLVKSKYKDMEKVKKYIEQVFQETESYHSDPSLQIERINDLRSPNKELNFITIGATRSFLMESEKLQIFDAYGFPLAELPFSKIFCNYGESFIFMVDYFGNLFQFDFLNLNLQKVVDSELLPRKHMGITAFKDSIYVFGGIDNVTCRASNKINQYNLTDKSWRECGELLEGVQDAIAINANDNIYIFGGFNDSMDILCQSFQCFNPATGETTLVSHECNDLFTREHVRVVGYGEEIYVVSFVDGRIHHFNPETLELEEFYESNYAKECKDVVKYKSSLLFVGSPVESNGIPALDLKSKVETVTSQKIYVPSEMYRCMKIVQWKPIRFAQDKRVGSIASLLDDTVSEISIENEDDSSDES</sequence>